<gene>
    <name evidence="6" type="ORF">ET33_00170</name>
</gene>
<dbReference type="Proteomes" id="UP000028123">
    <property type="component" value="Unassembled WGS sequence"/>
</dbReference>
<evidence type="ECO:0000256" key="1">
    <source>
        <dbReference type="ARBA" id="ARBA00023015"/>
    </source>
</evidence>
<dbReference type="RefSeq" id="WP_036675041.1">
    <property type="nucleotide sequence ID" value="NZ_JNVM01000001.1"/>
</dbReference>
<dbReference type="OrthoDB" id="5358347at2"/>
<organism evidence="6 7">
    <name type="scientific">Paenibacillus tyrfis</name>
    <dbReference type="NCBI Taxonomy" id="1501230"/>
    <lineage>
        <taxon>Bacteria</taxon>
        <taxon>Bacillati</taxon>
        <taxon>Bacillota</taxon>
        <taxon>Bacilli</taxon>
        <taxon>Bacillales</taxon>
        <taxon>Paenibacillaceae</taxon>
        <taxon>Paenibacillus</taxon>
    </lineage>
</organism>
<name>A0A081PB06_9BACL</name>
<feature type="region of interest" description="Disordered" evidence="4">
    <location>
        <begin position="175"/>
        <end position="194"/>
    </location>
</feature>
<dbReference type="AlphaFoldDB" id="A0A081PB06"/>
<dbReference type="InterPro" id="IPR052067">
    <property type="entry name" value="Metal_resp_HTH_trans_reg"/>
</dbReference>
<dbReference type="eggNOG" id="COG1846">
    <property type="taxonomic scope" value="Bacteria"/>
</dbReference>
<evidence type="ECO:0000259" key="5">
    <source>
        <dbReference type="SMART" id="SM00347"/>
    </source>
</evidence>
<dbReference type="GO" id="GO:0003700">
    <property type="term" value="F:DNA-binding transcription factor activity"/>
    <property type="evidence" value="ECO:0007669"/>
    <property type="project" value="InterPro"/>
</dbReference>
<dbReference type="Gene3D" id="1.10.10.10">
    <property type="entry name" value="Winged helix-like DNA-binding domain superfamily/Winged helix DNA-binding domain"/>
    <property type="match status" value="1"/>
</dbReference>
<evidence type="ECO:0000256" key="4">
    <source>
        <dbReference type="SAM" id="MobiDB-lite"/>
    </source>
</evidence>
<sequence>MAHTPNNGRPAGSQDSKEPLIRQVITLFGQVQRRMEAEDDEERQWMAQNCDNAAIVGLLKDTTVTELHVLDAIGRLEPVNGITVSRQFGIPKGSVSKITRRLTAKGLIQKQFLPNNKKEVLFRTTPLGQELFRLHEALHRQMEQGVVRFLQKYDDVELRVLVRILQDSLHASWVNPQASSGPDDEAREAEPPSV</sequence>
<protein>
    <submittedName>
        <fullName evidence="6">MarR family transcriptional regulator</fullName>
    </submittedName>
</protein>
<keyword evidence="7" id="KW-1185">Reference proteome</keyword>
<dbReference type="SMART" id="SM00347">
    <property type="entry name" value="HTH_MARR"/>
    <property type="match status" value="1"/>
</dbReference>
<accession>A0A081PB06</accession>
<reference evidence="6 7" key="1">
    <citation type="submission" date="2014-06" db="EMBL/GenBank/DDBJ databases">
        <title>Draft genome sequence of Paenibacillus sp. MSt1.</title>
        <authorList>
            <person name="Aw Y.K."/>
            <person name="Ong K.S."/>
            <person name="Gan H.M."/>
            <person name="Lee S.M."/>
        </authorList>
    </citation>
    <scope>NUCLEOTIDE SEQUENCE [LARGE SCALE GENOMIC DNA]</scope>
    <source>
        <strain evidence="6 7">MSt1</strain>
    </source>
</reference>
<dbReference type="Pfam" id="PF12802">
    <property type="entry name" value="MarR_2"/>
    <property type="match status" value="1"/>
</dbReference>
<keyword evidence="1" id="KW-0805">Transcription regulation</keyword>
<dbReference type="InterPro" id="IPR036390">
    <property type="entry name" value="WH_DNA-bd_sf"/>
</dbReference>
<proteinExistence type="predicted"/>
<dbReference type="InterPro" id="IPR036388">
    <property type="entry name" value="WH-like_DNA-bd_sf"/>
</dbReference>
<dbReference type="SUPFAM" id="SSF46785">
    <property type="entry name" value="Winged helix' DNA-binding domain"/>
    <property type="match status" value="1"/>
</dbReference>
<dbReference type="InterPro" id="IPR000835">
    <property type="entry name" value="HTH_MarR-typ"/>
</dbReference>
<dbReference type="GO" id="GO:0003677">
    <property type="term" value="F:DNA binding"/>
    <property type="evidence" value="ECO:0007669"/>
    <property type="project" value="UniProtKB-KW"/>
</dbReference>
<keyword evidence="2" id="KW-0238">DNA-binding</keyword>
<evidence type="ECO:0000313" key="7">
    <source>
        <dbReference type="Proteomes" id="UP000028123"/>
    </source>
</evidence>
<dbReference type="EMBL" id="JNVM01000001">
    <property type="protein sequence ID" value="KEQ27879.1"/>
    <property type="molecule type" value="Genomic_DNA"/>
</dbReference>
<dbReference type="PANTHER" id="PTHR35790:SF4">
    <property type="entry name" value="HTH-TYPE TRANSCRIPTIONAL REGULATOR PCHR"/>
    <property type="match status" value="1"/>
</dbReference>
<comment type="caution">
    <text evidence="6">The sequence shown here is derived from an EMBL/GenBank/DDBJ whole genome shotgun (WGS) entry which is preliminary data.</text>
</comment>
<feature type="domain" description="HTH marR-type" evidence="5">
    <location>
        <begin position="55"/>
        <end position="158"/>
    </location>
</feature>
<evidence type="ECO:0000313" key="6">
    <source>
        <dbReference type="EMBL" id="KEQ27879.1"/>
    </source>
</evidence>
<keyword evidence="3" id="KW-0804">Transcription</keyword>
<evidence type="ECO:0000256" key="3">
    <source>
        <dbReference type="ARBA" id="ARBA00023163"/>
    </source>
</evidence>
<dbReference type="PANTHER" id="PTHR35790">
    <property type="entry name" value="HTH-TYPE TRANSCRIPTIONAL REGULATOR PCHR"/>
    <property type="match status" value="1"/>
</dbReference>
<evidence type="ECO:0000256" key="2">
    <source>
        <dbReference type="ARBA" id="ARBA00023125"/>
    </source>
</evidence>